<name>A0A9D4T7D3_RHISA</name>
<gene>
    <name evidence="2" type="ORF">HPB52_006633</name>
</gene>
<comment type="caution">
    <text evidence="2">The sequence shown here is derived from an EMBL/GenBank/DDBJ whole genome shotgun (WGS) entry which is preliminary data.</text>
</comment>
<sequence>MAPSKRNLAPVTKRCVLVWWHLMTEKHAEEVRQNKNQTAESPTREGALETAVSG</sequence>
<reference evidence="2" key="2">
    <citation type="submission" date="2021-09" db="EMBL/GenBank/DDBJ databases">
        <authorList>
            <person name="Jia N."/>
            <person name="Wang J."/>
            <person name="Shi W."/>
            <person name="Du L."/>
            <person name="Sun Y."/>
            <person name="Zhan W."/>
            <person name="Jiang J."/>
            <person name="Wang Q."/>
            <person name="Zhang B."/>
            <person name="Ji P."/>
            <person name="Sakyi L.B."/>
            <person name="Cui X."/>
            <person name="Yuan T."/>
            <person name="Jiang B."/>
            <person name="Yang W."/>
            <person name="Lam T.T.-Y."/>
            <person name="Chang Q."/>
            <person name="Ding S."/>
            <person name="Wang X."/>
            <person name="Zhu J."/>
            <person name="Ruan X."/>
            <person name="Zhao L."/>
            <person name="Wei J."/>
            <person name="Que T."/>
            <person name="Du C."/>
            <person name="Cheng J."/>
            <person name="Dai P."/>
            <person name="Han X."/>
            <person name="Huang E."/>
            <person name="Gao Y."/>
            <person name="Liu J."/>
            <person name="Shao H."/>
            <person name="Ye R."/>
            <person name="Li L."/>
            <person name="Wei W."/>
            <person name="Wang X."/>
            <person name="Wang C."/>
            <person name="Huo Q."/>
            <person name="Li W."/>
            <person name="Guo W."/>
            <person name="Chen H."/>
            <person name="Chen S."/>
            <person name="Zhou L."/>
            <person name="Zhou L."/>
            <person name="Ni X."/>
            <person name="Tian J."/>
            <person name="Zhou Y."/>
            <person name="Sheng Y."/>
            <person name="Liu T."/>
            <person name="Pan Y."/>
            <person name="Xia L."/>
            <person name="Li J."/>
            <person name="Zhao F."/>
            <person name="Cao W."/>
        </authorList>
    </citation>
    <scope>NUCLEOTIDE SEQUENCE</scope>
    <source>
        <strain evidence="2">Rsan-2018</strain>
        <tissue evidence="2">Larvae</tissue>
    </source>
</reference>
<evidence type="ECO:0000313" key="2">
    <source>
        <dbReference type="EMBL" id="KAH7975895.1"/>
    </source>
</evidence>
<dbReference type="Proteomes" id="UP000821837">
    <property type="component" value="Chromosome 10"/>
</dbReference>
<dbReference type="EMBL" id="JABSTV010001246">
    <property type="protein sequence ID" value="KAH7975895.1"/>
    <property type="molecule type" value="Genomic_DNA"/>
</dbReference>
<reference evidence="2" key="1">
    <citation type="journal article" date="2020" name="Cell">
        <title>Large-Scale Comparative Analyses of Tick Genomes Elucidate Their Genetic Diversity and Vector Capacities.</title>
        <authorList>
            <consortium name="Tick Genome and Microbiome Consortium (TIGMIC)"/>
            <person name="Jia N."/>
            <person name="Wang J."/>
            <person name="Shi W."/>
            <person name="Du L."/>
            <person name="Sun Y."/>
            <person name="Zhan W."/>
            <person name="Jiang J.F."/>
            <person name="Wang Q."/>
            <person name="Zhang B."/>
            <person name="Ji P."/>
            <person name="Bell-Sakyi L."/>
            <person name="Cui X.M."/>
            <person name="Yuan T.T."/>
            <person name="Jiang B.G."/>
            <person name="Yang W.F."/>
            <person name="Lam T.T."/>
            <person name="Chang Q.C."/>
            <person name="Ding S.J."/>
            <person name="Wang X.J."/>
            <person name="Zhu J.G."/>
            <person name="Ruan X.D."/>
            <person name="Zhao L."/>
            <person name="Wei J.T."/>
            <person name="Ye R.Z."/>
            <person name="Que T.C."/>
            <person name="Du C.H."/>
            <person name="Zhou Y.H."/>
            <person name="Cheng J.X."/>
            <person name="Dai P.F."/>
            <person name="Guo W.B."/>
            <person name="Han X.H."/>
            <person name="Huang E.J."/>
            <person name="Li L.F."/>
            <person name="Wei W."/>
            <person name="Gao Y.C."/>
            <person name="Liu J.Z."/>
            <person name="Shao H.Z."/>
            <person name="Wang X."/>
            <person name="Wang C.C."/>
            <person name="Yang T.C."/>
            <person name="Huo Q.B."/>
            <person name="Li W."/>
            <person name="Chen H.Y."/>
            <person name="Chen S.E."/>
            <person name="Zhou L.G."/>
            <person name="Ni X.B."/>
            <person name="Tian J.H."/>
            <person name="Sheng Y."/>
            <person name="Liu T."/>
            <person name="Pan Y.S."/>
            <person name="Xia L.Y."/>
            <person name="Li J."/>
            <person name="Zhao F."/>
            <person name="Cao W.C."/>
        </authorList>
    </citation>
    <scope>NUCLEOTIDE SEQUENCE</scope>
    <source>
        <strain evidence="2">Rsan-2018</strain>
    </source>
</reference>
<accession>A0A9D4T7D3</accession>
<feature type="region of interest" description="Disordered" evidence="1">
    <location>
        <begin position="30"/>
        <end position="54"/>
    </location>
</feature>
<protein>
    <submittedName>
        <fullName evidence="2">Uncharacterized protein</fullName>
    </submittedName>
</protein>
<dbReference type="AlphaFoldDB" id="A0A9D4T7D3"/>
<evidence type="ECO:0000313" key="3">
    <source>
        <dbReference type="Proteomes" id="UP000821837"/>
    </source>
</evidence>
<organism evidence="2 3">
    <name type="scientific">Rhipicephalus sanguineus</name>
    <name type="common">Brown dog tick</name>
    <name type="synonym">Ixodes sanguineus</name>
    <dbReference type="NCBI Taxonomy" id="34632"/>
    <lineage>
        <taxon>Eukaryota</taxon>
        <taxon>Metazoa</taxon>
        <taxon>Ecdysozoa</taxon>
        <taxon>Arthropoda</taxon>
        <taxon>Chelicerata</taxon>
        <taxon>Arachnida</taxon>
        <taxon>Acari</taxon>
        <taxon>Parasitiformes</taxon>
        <taxon>Ixodida</taxon>
        <taxon>Ixodoidea</taxon>
        <taxon>Ixodidae</taxon>
        <taxon>Rhipicephalinae</taxon>
        <taxon>Rhipicephalus</taxon>
        <taxon>Rhipicephalus</taxon>
    </lineage>
</organism>
<evidence type="ECO:0000256" key="1">
    <source>
        <dbReference type="SAM" id="MobiDB-lite"/>
    </source>
</evidence>
<keyword evidence="3" id="KW-1185">Reference proteome</keyword>
<proteinExistence type="predicted"/>